<dbReference type="GO" id="GO:0045892">
    <property type="term" value="P:negative regulation of DNA-templated transcription"/>
    <property type="evidence" value="ECO:0007669"/>
    <property type="project" value="InterPro"/>
</dbReference>
<evidence type="ECO:0000313" key="4">
    <source>
        <dbReference type="Proteomes" id="UP000264002"/>
    </source>
</evidence>
<dbReference type="EMBL" id="QUWK01000003">
    <property type="protein sequence ID" value="RFU95471.1"/>
    <property type="molecule type" value="Genomic_DNA"/>
</dbReference>
<feature type="transmembrane region" description="Helical" evidence="1">
    <location>
        <begin position="6"/>
        <end position="24"/>
    </location>
</feature>
<dbReference type="InterPro" id="IPR001387">
    <property type="entry name" value="Cro/C1-type_HTH"/>
</dbReference>
<dbReference type="SUPFAM" id="SSF47413">
    <property type="entry name" value="lambda repressor-like DNA-binding domains"/>
    <property type="match status" value="1"/>
</dbReference>
<keyword evidence="1" id="KW-0812">Transmembrane</keyword>
<dbReference type="SMART" id="SM00530">
    <property type="entry name" value="HTH_XRE"/>
    <property type="match status" value="1"/>
</dbReference>
<accession>A0A372MI69</accession>
<keyword evidence="1" id="KW-0472">Membrane</keyword>
<dbReference type="CDD" id="cd00093">
    <property type="entry name" value="HTH_XRE"/>
    <property type="match status" value="1"/>
</dbReference>
<name>A0A372MI69_9SPIR</name>
<evidence type="ECO:0000259" key="2">
    <source>
        <dbReference type="PROSITE" id="PS50943"/>
    </source>
</evidence>
<dbReference type="Pfam" id="PF07022">
    <property type="entry name" value="Phage_CI_repr"/>
    <property type="match status" value="1"/>
</dbReference>
<reference evidence="4" key="1">
    <citation type="submission" date="2018-08" db="EMBL/GenBank/DDBJ databases">
        <authorList>
            <person name="Grouzdev D.S."/>
            <person name="Krutkina M.S."/>
        </authorList>
    </citation>
    <scope>NUCLEOTIDE SEQUENCE [LARGE SCALE GENOMIC DNA]</scope>
    <source>
        <strain evidence="4">4-11</strain>
    </source>
</reference>
<gene>
    <name evidence="3" type="ORF">DYP60_03070</name>
</gene>
<dbReference type="PROSITE" id="PS50943">
    <property type="entry name" value="HTH_CROC1"/>
    <property type="match status" value="1"/>
</dbReference>
<dbReference type="Proteomes" id="UP000264002">
    <property type="component" value="Unassembled WGS sequence"/>
</dbReference>
<dbReference type="Gene3D" id="1.10.260.40">
    <property type="entry name" value="lambda repressor-like DNA-binding domains"/>
    <property type="match status" value="1"/>
</dbReference>
<proteinExistence type="predicted"/>
<dbReference type="InterPro" id="IPR010982">
    <property type="entry name" value="Lambda_DNA-bd_dom_sf"/>
</dbReference>
<dbReference type="InterPro" id="IPR010744">
    <property type="entry name" value="Phage_CI_N"/>
</dbReference>
<evidence type="ECO:0000313" key="3">
    <source>
        <dbReference type="EMBL" id="RFU95471.1"/>
    </source>
</evidence>
<keyword evidence="4" id="KW-1185">Reference proteome</keyword>
<evidence type="ECO:0000256" key="1">
    <source>
        <dbReference type="SAM" id="Phobius"/>
    </source>
</evidence>
<organism evidence="3 4">
    <name type="scientific">Sphaerochaeta halotolerans</name>
    <dbReference type="NCBI Taxonomy" id="2293840"/>
    <lineage>
        <taxon>Bacteria</taxon>
        <taxon>Pseudomonadati</taxon>
        <taxon>Spirochaetota</taxon>
        <taxon>Spirochaetia</taxon>
        <taxon>Spirochaetales</taxon>
        <taxon>Sphaerochaetaceae</taxon>
        <taxon>Sphaerochaeta</taxon>
    </lineage>
</organism>
<comment type="caution">
    <text evidence="3">The sequence shown here is derived from an EMBL/GenBank/DDBJ whole genome shotgun (WGS) entry which is preliminary data.</text>
</comment>
<dbReference type="GO" id="GO:0003677">
    <property type="term" value="F:DNA binding"/>
    <property type="evidence" value="ECO:0007669"/>
    <property type="project" value="InterPro"/>
</dbReference>
<protein>
    <submittedName>
        <fullName evidence="3">XRE family transcriptional regulator</fullName>
    </submittedName>
</protein>
<reference evidence="3 4" key="2">
    <citation type="submission" date="2018-09" db="EMBL/GenBank/DDBJ databases">
        <title>Genome of Sphaerochaeta halotolerans strain 4-11.</title>
        <authorList>
            <person name="Nazina T.N."/>
            <person name="Sokolova D.S."/>
        </authorList>
    </citation>
    <scope>NUCLEOTIDE SEQUENCE [LARGE SCALE GENOMIC DNA]</scope>
    <source>
        <strain evidence="3 4">4-11</strain>
    </source>
</reference>
<dbReference type="AlphaFoldDB" id="A0A372MI69"/>
<sequence>MLLIFLLVTLYVIIILYYLFLQIYDIISSLHRFSCYIHSMQTFWDRVILLLNSPTVVELSTMLDVKRSTLSSWIHTDRRPPLHVAMKIMELTGVSLEWLEHGNNWESMASEEAAENISQYKKLIMAQIEELDQQQLEVIQALLYYFKNHSATNQTLEKDS</sequence>
<keyword evidence="1" id="KW-1133">Transmembrane helix</keyword>
<feature type="domain" description="HTH cro/C1-type" evidence="2">
    <location>
        <begin position="55"/>
        <end position="99"/>
    </location>
</feature>